<organismHost>
    <name type="scientific">Vertebrata</name>
    <name type="common">vertebrates</name>
    <dbReference type="NCBI Taxonomy" id="7742"/>
</organismHost>
<accession>A0A7G0WQB0</accession>
<proteinExistence type="predicted"/>
<evidence type="ECO:0000313" key="2">
    <source>
        <dbReference type="Proteomes" id="UP000515929"/>
    </source>
</evidence>
<dbReference type="EMBL" id="KX196452">
    <property type="protein sequence ID" value="ART91451.1"/>
    <property type="molecule type" value="Genomic_DNA"/>
</dbReference>
<name>A0A7G0WQB0_FOWPV</name>
<sequence>MYGKIYSFSLFLLTTFIQCNSYTMVVHNDVRVNLTCILPPDIHATKLVVIKGNLKNNTFKVTIDIHNAGEDSICYCNDPDKEYNVELPRRSSRNDEGRYRCIFYYNKTESYRHIIELRVMPQVDAYAVDDVGRGLIDFIINRTRTMEDSEVKVDARAGGVVLSEDTRLVEYKKYHECEKVVANKNYTDFTTEVIFTVSYKGLSRDYIASIISCDDKEPRQDLSVVLISGSFLEYGEKSRYKRWLE</sequence>
<gene>
    <name evidence="1" type="primary">ORF017</name>
</gene>
<reference evidence="1 2" key="1">
    <citation type="submission" date="2016-05" db="EMBL/GenBank/DDBJ databases">
        <title>The analysis of a fowlpox virus genome sequence.</title>
        <authorList>
            <person name="Zhao Y."/>
            <person name="Liu S."/>
        </authorList>
    </citation>
    <scope>NUCLEOTIDE SEQUENCE [LARGE SCALE GENOMIC DNA]</scope>
    <source>
        <strain evidence="1 2">NX10</strain>
    </source>
</reference>
<protein>
    <submittedName>
        <fullName evidence="1">V-type Ig domain</fullName>
    </submittedName>
</protein>
<organism evidence="1 2">
    <name type="scientific">Fowlpox virus</name>
    <name type="common">FPV</name>
    <dbReference type="NCBI Taxonomy" id="10261"/>
    <lineage>
        <taxon>Viruses</taxon>
        <taxon>Varidnaviria</taxon>
        <taxon>Bamfordvirae</taxon>
        <taxon>Nucleocytoviricota</taxon>
        <taxon>Pokkesviricetes</taxon>
        <taxon>Chitovirales</taxon>
        <taxon>Poxviridae</taxon>
        <taxon>Chordopoxvirinae</taxon>
        <taxon>Avipoxvirus</taxon>
        <taxon>Avipoxvirus fowlpox</taxon>
    </lineage>
</organism>
<dbReference type="Proteomes" id="UP000515929">
    <property type="component" value="Segment"/>
</dbReference>
<evidence type="ECO:0000313" key="1">
    <source>
        <dbReference type="EMBL" id="ART91451.1"/>
    </source>
</evidence>